<comment type="caution">
    <text evidence="1">The sequence shown here is derived from an EMBL/GenBank/DDBJ whole genome shotgun (WGS) entry which is preliminary data.</text>
</comment>
<reference evidence="1 2" key="1">
    <citation type="submission" date="2023-03" db="EMBL/GenBank/DDBJ databases">
        <title>WGS of Gossypium arboreum.</title>
        <authorList>
            <person name="Yu D."/>
        </authorList>
    </citation>
    <scope>NUCLEOTIDE SEQUENCE [LARGE SCALE GENOMIC DNA]</scope>
    <source>
        <tissue evidence="1">Leaf</tissue>
    </source>
</reference>
<evidence type="ECO:0000313" key="1">
    <source>
        <dbReference type="EMBL" id="KAK5792603.1"/>
    </source>
</evidence>
<name>A0ABR0NF34_GOSAR</name>
<evidence type="ECO:0000313" key="2">
    <source>
        <dbReference type="Proteomes" id="UP001358586"/>
    </source>
</evidence>
<dbReference type="EMBL" id="JARKNE010000010">
    <property type="protein sequence ID" value="KAK5792603.1"/>
    <property type="molecule type" value="Genomic_DNA"/>
</dbReference>
<gene>
    <name evidence="1" type="ORF">PVK06_033718</name>
</gene>
<protein>
    <submittedName>
        <fullName evidence="1">Uncharacterized protein</fullName>
    </submittedName>
</protein>
<dbReference type="Proteomes" id="UP001358586">
    <property type="component" value="Chromosome 10"/>
</dbReference>
<organism evidence="1 2">
    <name type="scientific">Gossypium arboreum</name>
    <name type="common">Tree cotton</name>
    <name type="synonym">Gossypium nanking</name>
    <dbReference type="NCBI Taxonomy" id="29729"/>
    <lineage>
        <taxon>Eukaryota</taxon>
        <taxon>Viridiplantae</taxon>
        <taxon>Streptophyta</taxon>
        <taxon>Embryophyta</taxon>
        <taxon>Tracheophyta</taxon>
        <taxon>Spermatophyta</taxon>
        <taxon>Magnoliopsida</taxon>
        <taxon>eudicotyledons</taxon>
        <taxon>Gunneridae</taxon>
        <taxon>Pentapetalae</taxon>
        <taxon>rosids</taxon>
        <taxon>malvids</taxon>
        <taxon>Malvales</taxon>
        <taxon>Malvaceae</taxon>
        <taxon>Malvoideae</taxon>
        <taxon>Gossypium</taxon>
    </lineage>
</organism>
<proteinExistence type="predicted"/>
<keyword evidence="2" id="KW-1185">Reference proteome</keyword>
<accession>A0ABR0NF34</accession>
<sequence length="70" mass="7424">MGLVGMLPQGSDILVSNLLRHSLSLRIAMNASTLEEARKCLNKLKDAGLLLSSDENEMEIQLENGAGGGV</sequence>